<organism evidence="1 2">
    <name type="scientific">Bacillus thuringiensis serovar sooncheon</name>
    <dbReference type="NCBI Taxonomy" id="180891"/>
    <lineage>
        <taxon>Bacteria</taxon>
        <taxon>Bacillati</taxon>
        <taxon>Bacillota</taxon>
        <taxon>Bacilli</taxon>
        <taxon>Bacillales</taxon>
        <taxon>Bacillaceae</taxon>
        <taxon>Bacillus</taxon>
        <taxon>Bacillus cereus group</taxon>
    </lineage>
</organism>
<dbReference type="Proteomes" id="UP000194733">
    <property type="component" value="Unassembled WGS sequence"/>
</dbReference>
<dbReference type="AlphaFoldDB" id="A0A9Q5SG17"/>
<dbReference type="EMBL" id="NFCY01000025">
    <property type="protein sequence ID" value="OTX44180.1"/>
    <property type="molecule type" value="Genomic_DNA"/>
</dbReference>
<protein>
    <submittedName>
        <fullName evidence="1">Uncharacterized protein</fullName>
    </submittedName>
</protein>
<name>A0A9Q5SG17_BACTU</name>
<evidence type="ECO:0000313" key="2">
    <source>
        <dbReference type="Proteomes" id="UP000194733"/>
    </source>
</evidence>
<comment type="caution">
    <text evidence="1">The sequence shown here is derived from an EMBL/GenBank/DDBJ whole genome shotgun (WGS) entry which is preliminary data.</text>
</comment>
<dbReference type="RefSeq" id="WP_087957547.1">
    <property type="nucleotide sequence ID" value="NZ_NFCY01000025.1"/>
</dbReference>
<proteinExistence type="predicted"/>
<gene>
    <name evidence="1" type="ORF">BK724_15860</name>
</gene>
<sequence>MKLKLEGCSNPGFTFTEVRKAQIIEFYEWIKAHSEEEEKTYKQIQDEIASSSQNLDGSKIRMFVPFLRKVGYINNDGFEKKNAAMELKGFFSQEGKAFIEYLKLSKQITVLNMDDVNSKMFEIGNLFDIISIINLASNDESNIYIECIKFLKRYENMDKNEFYLMTTLREKYTGEEYIKKLDKAIMKYRKGAFKRIEIIKHENAFGYIKAFLVETHVVIQENSKLKLNAKYSHVFNGI</sequence>
<evidence type="ECO:0000313" key="1">
    <source>
        <dbReference type="EMBL" id="OTX44180.1"/>
    </source>
</evidence>
<accession>A0A9Q5SG17</accession>
<reference evidence="1 2" key="1">
    <citation type="submission" date="2016-10" db="EMBL/GenBank/DDBJ databases">
        <title>Comparative genomics of Bacillus thuringiensis reveals a path to pathogens against multiple invertebrate hosts.</title>
        <authorList>
            <person name="Zheng J."/>
            <person name="Gao Q."/>
            <person name="Liu H."/>
            <person name="Peng D."/>
            <person name="Ruan L."/>
            <person name="Sun M."/>
        </authorList>
    </citation>
    <scope>NUCLEOTIDE SEQUENCE [LARGE SCALE GENOMIC DNA]</scope>
    <source>
        <strain evidence="1">BGSC 4BB1</strain>
    </source>
</reference>